<dbReference type="InterPro" id="IPR002711">
    <property type="entry name" value="HNH"/>
</dbReference>
<evidence type="ECO:0000259" key="1">
    <source>
        <dbReference type="Pfam" id="PF01844"/>
    </source>
</evidence>
<organism evidence="2 3">
    <name type="scientific">Marinobacterium halophilum</name>
    <dbReference type="NCBI Taxonomy" id="267374"/>
    <lineage>
        <taxon>Bacteria</taxon>
        <taxon>Pseudomonadati</taxon>
        <taxon>Pseudomonadota</taxon>
        <taxon>Gammaproteobacteria</taxon>
        <taxon>Oceanospirillales</taxon>
        <taxon>Oceanospirillaceae</taxon>
        <taxon>Marinobacterium</taxon>
    </lineage>
</organism>
<dbReference type="Pfam" id="PF01844">
    <property type="entry name" value="HNH"/>
    <property type="match status" value="1"/>
</dbReference>
<dbReference type="Proteomes" id="UP000242133">
    <property type="component" value="Unassembled WGS sequence"/>
</dbReference>
<sequence length="231" mass="25890">MCRKQKNCVELGTDPNLWNRRAPLPVPDWFHDELIKFVAAVSEAANGKVSESIRLLGEVRDSDLRQWYVEHGQLSGMYRANYFDLAVPKSPEVPLDPIRSPDRHAKEVLSRDGYRCRYCGLRVVPKNVLAAYSEAVGSEVFRVTGTNAQRHGVVLAFRANVDHVVPWNLGGRTVPENLVTACWACNYGKSGYTLEQIGLEDPRAYPPEVDNWDGLTSLRVPLRAVTRAESA</sequence>
<keyword evidence="2" id="KW-0378">Hydrolase</keyword>
<proteinExistence type="predicted"/>
<dbReference type="GO" id="GO:0004519">
    <property type="term" value="F:endonuclease activity"/>
    <property type="evidence" value="ECO:0007669"/>
    <property type="project" value="UniProtKB-KW"/>
</dbReference>
<comment type="caution">
    <text evidence="2">The sequence shown here is derived from an EMBL/GenBank/DDBJ whole genome shotgun (WGS) entry which is preliminary data.</text>
</comment>
<gene>
    <name evidence="2" type="ORF">CLV44_101181</name>
</gene>
<keyword evidence="2" id="KW-0540">Nuclease</keyword>
<dbReference type="InterPro" id="IPR052892">
    <property type="entry name" value="NA-targeting_endonuclease"/>
</dbReference>
<keyword evidence="2" id="KW-0255">Endonuclease</keyword>
<dbReference type="PANTHER" id="PTHR33877:SF2">
    <property type="entry name" value="OS07G0170200 PROTEIN"/>
    <property type="match status" value="1"/>
</dbReference>
<dbReference type="GO" id="GO:0003676">
    <property type="term" value="F:nucleic acid binding"/>
    <property type="evidence" value="ECO:0007669"/>
    <property type="project" value="InterPro"/>
</dbReference>
<evidence type="ECO:0000313" key="2">
    <source>
        <dbReference type="EMBL" id="PSL16782.1"/>
    </source>
</evidence>
<dbReference type="CDD" id="cd00085">
    <property type="entry name" value="HNHc"/>
    <property type="match status" value="1"/>
</dbReference>
<dbReference type="GO" id="GO:0008270">
    <property type="term" value="F:zinc ion binding"/>
    <property type="evidence" value="ECO:0007669"/>
    <property type="project" value="InterPro"/>
</dbReference>
<accession>A0A2P8F4Z4</accession>
<dbReference type="EMBL" id="PYGI01000001">
    <property type="protein sequence ID" value="PSL16782.1"/>
    <property type="molecule type" value="Genomic_DNA"/>
</dbReference>
<feature type="domain" description="HNH" evidence="1">
    <location>
        <begin position="159"/>
        <end position="189"/>
    </location>
</feature>
<name>A0A2P8F4Z4_9GAMM</name>
<dbReference type="Gene3D" id="1.10.30.50">
    <property type="match status" value="1"/>
</dbReference>
<evidence type="ECO:0000313" key="3">
    <source>
        <dbReference type="Proteomes" id="UP000242133"/>
    </source>
</evidence>
<dbReference type="PANTHER" id="PTHR33877">
    <property type="entry name" value="SLL1193 PROTEIN"/>
    <property type="match status" value="1"/>
</dbReference>
<dbReference type="AlphaFoldDB" id="A0A2P8F4Z4"/>
<keyword evidence="3" id="KW-1185">Reference proteome</keyword>
<reference evidence="2 3" key="1">
    <citation type="submission" date="2018-03" db="EMBL/GenBank/DDBJ databases">
        <title>Genomic Encyclopedia of Archaeal and Bacterial Type Strains, Phase II (KMG-II): from individual species to whole genera.</title>
        <authorList>
            <person name="Goeker M."/>
        </authorList>
    </citation>
    <scope>NUCLEOTIDE SEQUENCE [LARGE SCALE GENOMIC DNA]</scope>
    <source>
        <strain evidence="2 3">DSM 17586</strain>
    </source>
</reference>
<dbReference type="InterPro" id="IPR003615">
    <property type="entry name" value="HNH_nuc"/>
</dbReference>
<protein>
    <submittedName>
        <fullName evidence="2">5-methylcytosine-specific restriction endonuclease McrA</fullName>
    </submittedName>
</protein>